<name>A0ACC0AW90_CATRO</name>
<accession>A0ACC0AW90</accession>
<dbReference type="Proteomes" id="UP001060085">
    <property type="component" value="Linkage Group LG05"/>
</dbReference>
<keyword evidence="2" id="KW-1185">Reference proteome</keyword>
<dbReference type="EMBL" id="CM044705">
    <property type="protein sequence ID" value="KAI5664128.1"/>
    <property type="molecule type" value="Genomic_DNA"/>
</dbReference>
<protein>
    <submittedName>
        <fullName evidence="1">Uncharacterized protein</fullName>
    </submittedName>
</protein>
<proteinExistence type="predicted"/>
<reference evidence="2" key="1">
    <citation type="journal article" date="2023" name="Nat. Plants">
        <title>Single-cell RNA sequencing provides a high-resolution roadmap for understanding the multicellular compartmentation of specialized metabolism.</title>
        <authorList>
            <person name="Sun S."/>
            <person name="Shen X."/>
            <person name="Li Y."/>
            <person name="Li Y."/>
            <person name="Wang S."/>
            <person name="Li R."/>
            <person name="Zhang H."/>
            <person name="Shen G."/>
            <person name="Guo B."/>
            <person name="Wei J."/>
            <person name="Xu J."/>
            <person name="St-Pierre B."/>
            <person name="Chen S."/>
            <person name="Sun C."/>
        </authorList>
    </citation>
    <scope>NUCLEOTIDE SEQUENCE [LARGE SCALE GENOMIC DNA]</scope>
</reference>
<comment type="caution">
    <text evidence="1">The sequence shown here is derived from an EMBL/GenBank/DDBJ whole genome shotgun (WGS) entry which is preliminary data.</text>
</comment>
<evidence type="ECO:0000313" key="2">
    <source>
        <dbReference type="Proteomes" id="UP001060085"/>
    </source>
</evidence>
<evidence type="ECO:0000313" key="1">
    <source>
        <dbReference type="EMBL" id="KAI5664128.1"/>
    </source>
</evidence>
<sequence>MELKLGPITRAQMKKLKASNGNEDNSMVAHMEEDLKNKFERSHPTADSRSLPTVTGLIMSTDGHLATQSHQEDVEELKKDKSSATIEQRVGDNLGGFNSPHHQRPFDNVYTCRYRDM</sequence>
<organism evidence="1 2">
    <name type="scientific">Catharanthus roseus</name>
    <name type="common">Madagascar periwinkle</name>
    <name type="synonym">Vinca rosea</name>
    <dbReference type="NCBI Taxonomy" id="4058"/>
    <lineage>
        <taxon>Eukaryota</taxon>
        <taxon>Viridiplantae</taxon>
        <taxon>Streptophyta</taxon>
        <taxon>Embryophyta</taxon>
        <taxon>Tracheophyta</taxon>
        <taxon>Spermatophyta</taxon>
        <taxon>Magnoliopsida</taxon>
        <taxon>eudicotyledons</taxon>
        <taxon>Gunneridae</taxon>
        <taxon>Pentapetalae</taxon>
        <taxon>asterids</taxon>
        <taxon>lamiids</taxon>
        <taxon>Gentianales</taxon>
        <taxon>Apocynaceae</taxon>
        <taxon>Rauvolfioideae</taxon>
        <taxon>Vinceae</taxon>
        <taxon>Catharanthinae</taxon>
        <taxon>Catharanthus</taxon>
    </lineage>
</organism>
<gene>
    <name evidence="1" type="ORF">M9H77_23451</name>
</gene>